<dbReference type="Proteomes" id="UP000218765">
    <property type="component" value="Chromosome"/>
</dbReference>
<sequence>MQISERLILPLALAALLPLGVQAADEAGIEARVADAKATTAAFVKELGGAMMKEMKAGGPTAAIAVCRDLAPAIANRHSLEKGWKITRVGTRVRNPMLGTPDVWEAQVLEDFAERAAAGEKYDTMAHFEVVEEPSGRYLRFAKAIGTAPQCLVCHGEKSQIPAPVMERITAAYPHDKAVGYEVGELRGAVSIKQPLD</sequence>
<dbReference type="Pfam" id="PF11845">
    <property type="entry name" value="Tll0287-like"/>
    <property type="match status" value="1"/>
</dbReference>
<dbReference type="InterPro" id="IPR021796">
    <property type="entry name" value="Tll0287-like_dom"/>
</dbReference>
<feature type="signal peptide" evidence="1">
    <location>
        <begin position="1"/>
        <end position="23"/>
    </location>
</feature>
<keyword evidence="4" id="KW-1185">Reference proteome</keyword>
<organism evidence="3 4">
    <name type="scientific">Thiohalobacter thiocyanaticus</name>
    <dbReference type="NCBI Taxonomy" id="585455"/>
    <lineage>
        <taxon>Bacteria</taxon>
        <taxon>Pseudomonadati</taxon>
        <taxon>Pseudomonadota</taxon>
        <taxon>Gammaproteobacteria</taxon>
        <taxon>Thiohalobacterales</taxon>
        <taxon>Thiohalobacteraceae</taxon>
        <taxon>Thiohalobacter</taxon>
    </lineage>
</organism>
<proteinExistence type="predicted"/>
<dbReference type="AlphaFoldDB" id="A0A1Z4VPT3"/>
<dbReference type="EMBL" id="AP018052">
    <property type="protein sequence ID" value="BAZ93505.1"/>
    <property type="molecule type" value="Genomic_DNA"/>
</dbReference>
<name>A0A1Z4VPT3_9GAMM</name>
<feature type="chain" id="PRO_5012034859" description="Tll0287-like domain-containing protein" evidence="1">
    <location>
        <begin position="24"/>
        <end position="197"/>
    </location>
</feature>
<gene>
    <name evidence="3" type="ORF">FOKN1_1106</name>
</gene>
<evidence type="ECO:0000259" key="2">
    <source>
        <dbReference type="Pfam" id="PF11845"/>
    </source>
</evidence>
<evidence type="ECO:0000256" key="1">
    <source>
        <dbReference type="SAM" id="SignalP"/>
    </source>
</evidence>
<protein>
    <recommendedName>
        <fullName evidence="2">Tll0287-like domain-containing protein</fullName>
    </recommendedName>
</protein>
<evidence type="ECO:0000313" key="3">
    <source>
        <dbReference type="EMBL" id="BAZ93505.1"/>
    </source>
</evidence>
<feature type="domain" description="Tll0287-like" evidence="2">
    <location>
        <begin position="43"/>
        <end position="195"/>
    </location>
</feature>
<accession>A0A1Z4VPT3</accession>
<dbReference type="OrthoDB" id="9797588at2"/>
<keyword evidence="1" id="KW-0732">Signal</keyword>
<dbReference type="RefSeq" id="WP_157745381.1">
    <property type="nucleotide sequence ID" value="NZ_AP018052.1"/>
</dbReference>
<reference evidence="3 4" key="1">
    <citation type="submission" date="2017-05" db="EMBL/GenBank/DDBJ databases">
        <title>Thiocyanate degradation by Thiohalobacter thiocyanaticus FOKN1.</title>
        <authorList>
            <person name="Oshiki M."/>
            <person name="Fukushima T."/>
            <person name="Kawano S."/>
            <person name="Nakagawa J."/>
        </authorList>
    </citation>
    <scope>NUCLEOTIDE SEQUENCE [LARGE SCALE GENOMIC DNA]</scope>
    <source>
        <strain evidence="3 4">FOKN1</strain>
    </source>
</reference>
<dbReference type="KEGG" id="ttc:FOKN1_1106"/>
<evidence type="ECO:0000313" key="4">
    <source>
        <dbReference type="Proteomes" id="UP000218765"/>
    </source>
</evidence>